<evidence type="ECO:0000313" key="8">
    <source>
        <dbReference type="Proteomes" id="UP000261111"/>
    </source>
</evidence>
<dbReference type="PANTHER" id="PTHR21708">
    <property type="entry name" value="PROBABLE 2-DEHYDROPANTOATE 2-REDUCTASE"/>
    <property type="match status" value="1"/>
</dbReference>
<protein>
    <recommendedName>
        <fullName evidence="4">2-dehydropantoate 2-reductase</fullName>
        <ecNumber evidence="4">1.1.1.169</ecNumber>
    </recommendedName>
    <alternativeName>
        <fullName evidence="4">Ketopantoate reductase</fullName>
    </alternativeName>
</protein>
<proteinExistence type="inferred from homology"/>
<dbReference type="InterPro" id="IPR013332">
    <property type="entry name" value="KPR_N"/>
</dbReference>
<evidence type="ECO:0000256" key="1">
    <source>
        <dbReference type="ARBA" id="ARBA00007870"/>
    </source>
</evidence>
<comment type="similarity">
    <text evidence="1 4">Belongs to the ketopantoate reductase family.</text>
</comment>
<dbReference type="InterPro" id="IPR013328">
    <property type="entry name" value="6PGD_dom2"/>
</dbReference>
<evidence type="ECO:0000256" key="2">
    <source>
        <dbReference type="ARBA" id="ARBA00022857"/>
    </source>
</evidence>
<feature type="domain" description="Ketopantoate reductase C-terminal" evidence="6">
    <location>
        <begin position="174"/>
        <end position="298"/>
    </location>
</feature>
<evidence type="ECO:0000259" key="6">
    <source>
        <dbReference type="Pfam" id="PF08546"/>
    </source>
</evidence>
<comment type="catalytic activity">
    <reaction evidence="4">
        <text>(R)-pantoate + NADP(+) = 2-dehydropantoate + NADPH + H(+)</text>
        <dbReference type="Rhea" id="RHEA:16233"/>
        <dbReference type="ChEBI" id="CHEBI:11561"/>
        <dbReference type="ChEBI" id="CHEBI:15378"/>
        <dbReference type="ChEBI" id="CHEBI:15980"/>
        <dbReference type="ChEBI" id="CHEBI:57783"/>
        <dbReference type="ChEBI" id="CHEBI:58349"/>
        <dbReference type="EC" id="1.1.1.169"/>
    </reaction>
</comment>
<sequence>MKRVGIVGAGAVGSSLGSALYLKYGNDFCFVARGARAERLRNTGITVNGEKLRPDIYSAPDGRKLDLILLCVKNYSLEETIEDIRELIDEDTVILPLLNGVTAVGRVREAFPKNSVPYGIVMRTDAERIDKNITVSVRGEIQIGFGKGEAISADLDEIRRCFCDAGISTVIYQDMRYMLWRKWMINIGSNQVSVLTGAKFKYFGEFEEIIILVTDAIQEILDISKKMEIGLTEKDRDDIVQILINYPPEKKTSMLQDIEAKRKTEIDYFAGTVIELGKKTGIATPVNRILYYAIKAKEKVGLAEKLGEERL</sequence>
<feature type="domain" description="Ketopantoate reductase N-terminal" evidence="5">
    <location>
        <begin position="4"/>
        <end position="145"/>
    </location>
</feature>
<dbReference type="GO" id="GO:0008677">
    <property type="term" value="F:2-dehydropantoate 2-reductase activity"/>
    <property type="evidence" value="ECO:0007669"/>
    <property type="project" value="UniProtKB-EC"/>
</dbReference>
<evidence type="ECO:0000256" key="3">
    <source>
        <dbReference type="ARBA" id="ARBA00023002"/>
    </source>
</evidence>
<evidence type="ECO:0000256" key="4">
    <source>
        <dbReference type="RuleBase" id="RU362068"/>
    </source>
</evidence>
<name>A0A3E2WMC1_9FIRM</name>
<dbReference type="PANTHER" id="PTHR21708:SF26">
    <property type="entry name" value="2-DEHYDROPANTOATE 2-REDUCTASE"/>
    <property type="match status" value="1"/>
</dbReference>
<dbReference type="InterPro" id="IPR051402">
    <property type="entry name" value="KPR-Related"/>
</dbReference>
<dbReference type="Pfam" id="PF08546">
    <property type="entry name" value="ApbA_C"/>
    <property type="match status" value="1"/>
</dbReference>
<dbReference type="InterPro" id="IPR008927">
    <property type="entry name" value="6-PGluconate_DH-like_C_sf"/>
</dbReference>
<dbReference type="InterPro" id="IPR036291">
    <property type="entry name" value="NAD(P)-bd_dom_sf"/>
</dbReference>
<comment type="function">
    <text evidence="4">Catalyzes the NADPH-dependent reduction of ketopantoate into pantoic acid.</text>
</comment>
<dbReference type="GO" id="GO:0015940">
    <property type="term" value="P:pantothenate biosynthetic process"/>
    <property type="evidence" value="ECO:0007669"/>
    <property type="project" value="UniProtKB-UniPathway"/>
</dbReference>
<dbReference type="Proteomes" id="UP000261111">
    <property type="component" value="Unassembled WGS sequence"/>
</dbReference>
<evidence type="ECO:0000259" key="5">
    <source>
        <dbReference type="Pfam" id="PF02558"/>
    </source>
</evidence>
<comment type="caution">
    <text evidence="7">The sequence shown here is derived from an EMBL/GenBank/DDBJ whole genome shotgun (WGS) entry which is preliminary data.</text>
</comment>
<dbReference type="Gene3D" id="1.10.1040.10">
    <property type="entry name" value="N-(1-d-carboxylethyl)-l-norvaline Dehydrogenase, domain 2"/>
    <property type="match status" value="1"/>
</dbReference>
<dbReference type="FunFam" id="1.10.1040.10:FF:000017">
    <property type="entry name" value="2-dehydropantoate 2-reductase"/>
    <property type="match status" value="1"/>
</dbReference>
<comment type="pathway">
    <text evidence="4">Cofactor biosynthesis; (R)-pantothenate biosynthesis; (R)-pantoate from 3-methyl-2-oxobutanoate: step 2/2.</text>
</comment>
<organism evidence="7 8">
    <name type="scientific">Hungatella hathewayi</name>
    <dbReference type="NCBI Taxonomy" id="154046"/>
    <lineage>
        <taxon>Bacteria</taxon>
        <taxon>Bacillati</taxon>
        <taxon>Bacillota</taxon>
        <taxon>Clostridia</taxon>
        <taxon>Lachnospirales</taxon>
        <taxon>Lachnospiraceae</taxon>
        <taxon>Hungatella</taxon>
    </lineage>
</organism>
<gene>
    <name evidence="7" type="ORF">DWX41_16895</name>
</gene>
<dbReference type="EMBL" id="QVIA01000021">
    <property type="protein sequence ID" value="RGC28249.1"/>
    <property type="molecule type" value="Genomic_DNA"/>
</dbReference>
<dbReference type="SUPFAM" id="SSF48179">
    <property type="entry name" value="6-phosphogluconate dehydrogenase C-terminal domain-like"/>
    <property type="match status" value="1"/>
</dbReference>
<dbReference type="Gene3D" id="3.40.50.720">
    <property type="entry name" value="NAD(P)-binding Rossmann-like Domain"/>
    <property type="match status" value="1"/>
</dbReference>
<keyword evidence="4" id="KW-0566">Pantothenate biosynthesis</keyword>
<dbReference type="UniPathway" id="UPA00028">
    <property type="reaction ID" value="UER00004"/>
</dbReference>
<dbReference type="SUPFAM" id="SSF51735">
    <property type="entry name" value="NAD(P)-binding Rossmann-fold domains"/>
    <property type="match status" value="1"/>
</dbReference>
<dbReference type="AlphaFoldDB" id="A0A3E2WMC1"/>
<keyword evidence="2 4" id="KW-0521">NADP</keyword>
<dbReference type="InterPro" id="IPR003710">
    <property type="entry name" value="ApbA"/>
</dbReference>
<evidence type="ECO:0000313" key="7">
    <source>
        <dbReference type="EMBL" id="RGC28249.1"/>
    </source>
</evidence>
<dbReference type="NCBIfam" id="TIGR00745">
    <property type="entry name" value="apbA_panE"/>
    <property type="match status" value="1"/>
</dbReference>
<reference evidence="7 8" key="1">
    <citation type="submission" date="2018-08" db="EMBL/GenBank/DDBJ databases">
        <title>A genome reference for cultivated species of the human gut microbiota.</title>
        <authorList>
            <person name="Zou Y."/>
            <person name="Xue W."/>
            <person name="Luo G."/>
        </authorList>
    </citation>
    <scope>NUCLEOTIDE SEQUENCE [LARGE SCALE GENOMIC DNA]</scope>
    <source>
        <strain evidence="7 8">AF19-21</strain>
    </source>
</reference>
<accession>A0A3E2WMC1</accession>
<dbReference type="GO" id="GO:0005737">
    <property type="term" value="C:cytoplasm"/>
    <property type="evidence" value="ECO:0007669"/>
    <property type="project" value="TreeGrafter"/>
</dbReference>
<dbReference type="Pfam" id="PF02558">
    <property type="entry name" value="ApbA"/>
    <property type="match status" value="1"/>
</dbReference>
<keyword evidence="3 4" id="KW-0560">Oxidoreductase</keyword>
<dbReference type="EC" id="1.1.1.169" evidence="4"/>
<dbReference type="InterPro" id="IPR013752">
    <property type="entry name" value="KPA_reductase"/>
</dbReference>